<feature type="compositionally biased region" description="Low complexity" evidence="1">
    <location>
        <begin position="504"/>
        <end position="517"/>
    </location>
</feature>
<name>A0A7H9HK02_9SACH</name>
<protein>
    <submittedName>
        <fullName evidence="2">Uncharacterized protein</fullName>
    </submittedName>
</protein>
<organism evidence="2 3">
    <name type="scientific">Torulaspora globosa</name>
    <dbReference type="NCBI Taxonomy" id="48254"/>
    <lineage>
        <taxon>Eukaryota</taxon>
        <taxon>Fungi</taxon>
        <taxon>Dikarya</taxon>
        <taxon>Ascomycota</taxon>
        <taxon>Saccharomycotina</taxon>
        <taxon>Saccharomycetes</taxon>
        <taxon>Saccharomycetales</taxon>
        <taxon>Saccharomycetaceae</taxon>
        <taxon>Torulaspora</taxon>
    </lineage>
</organism>
<sequence length="582" mass="66495">MERWNNLQGFGYGQIIDPPPDLPLHPFAAFPQSKEQHRKRLVNKLKGWFSGHRNDELDFLPEYYTNGLHGLKDDNDKNAEVSSAEGNDYSESSKSTTDSGHGNPYPVQDSAKTFLTGNNINANNIPQFPSKDVEKLTRKGSMPELRPQINLMTTFNGKRRPMSLVIAEPPKLSSFTGSALQSGNITVHKITKRLNSIGNKKQECSKLIHKFLKDLAVWGQKTSAENIESQALVEELEELFQQDMILEQKIADKIKVLTKELEFVGRRERQLSDEKKTLLASLKKYENSKETKGEFDDETILFKERVMAHQKSFETYHSNYQYAVSVGARQLFKEVAIEYYERASDLKEHSGNYLQTALKTLETTHQNEVFLKDLEKLRMLRAERNWVKLKPEQKNDPQNWINLVSGKHDFDDTLMKKVYEGLPVAYTPMPKASPKKTPQLDFKTGLEESFSDIQSDRFNPITSNEFFSGKLAVKVDEDDHESLYETVKADRVEENNEDTAPRSLNPNVLNRTNNLNLTAGPTLRRNSRNSSLGKLDGADKMPKDNEEEGPNNGFVVNFGLLSREFLDAERHLEENQWTEESG</sequence>
<keyword evidence="3" id="KW-1185">Reference proteome</keyword>
<evidence type="ECO:0000313" key="2">
    <source>
        <dbReference type="EMBL" id="QLQ77826.1"/>
    </source>
</evidence>
<proteinExistence type="predicted"/>
<accession>A0A7H9HK02</accession>
<evidence type="ECO:0000256" key="1">
    <source>
        <dbReference type="SAM" id="MobiDB-lite"/>
    </source>
</evidence>
<evidence type="ECO:0000313" key="3">
    <source>
        <dbReference type="Proteomes" id="UP000510647"/>
    </source>
</evidence>
<reference evidence="2 3" key="1">
    <citation type="submission" date="2020-06" db="EMBL/GenBank/DDBJ databases">
        <title>The yeast mating-type switching endonuclease HO is a domesticated member of an unorthodox homing genetic element family.</title>
        <authorList>
            <person name="Coughlan A.Y."/>
            <person name="Lombardi L."/>
            <person name="Braun-Galleani S."/>
            <person name="Martos A.R."/>
            <person name="Galeote V."/>
            <person name="Bigey F."/>
            <person name="Dequin S."/>
            <person name="Byrne K.P."/>
            <person name="Wolfe K.H."/>
        </authorList>
    </citation>
    <scope>NUCLEOTIDE SEQUENCE [LARGE SCALE GENOMIC DNA]</scope>
    <source>
        <strain evidence="2 3">CBS2947</strain>
    </source>
</reference>
<gene>
    <name evidence="2" type="ORF">HG537_0A00730</name>
</gene>
<feature type="region of interest" description="Disordered" evidence="1">
    <location>
        <begin position="492"/>
        <end position="552"/>
    </location>
</feature>
<dbReference type="AlphaFoldDB" id="A0A7H9HK02"/>
<feature type="region of interest" description="Disordered" evidence="1">
    <location>
        <begin position="71"/>
        <end position="110"/>
    </location>
</feature>
<dbReference type="Proteomes" id="UP000510647">
    <property type="component" value="Chromosome 1"/>
</dbReference>
<dbReference type="EMBL" id="CP059267">
    <property type="protein sequence ID" value="QLQ77826.1"/>
    <property type="molecule type" value="Genomic_DNA"/>
</dbReference>
<dbReference type="OrthoDB" id="4070295at2759"/>
<feature type="compositionally biased region" description="Polar residues" evidence="1">
    <location>
        <begin position="80"/>
        <end position="100"/>
    </location>
</feature>